<keyword evidence="6" id="KW-0547">Nucleotide-binding</keyword>
<dbReference type="RefSeq" id="WP_277867693.1">
    <property type="nucleotide sequence ID" value="NZ_JAKKUT010000005.1"/>
</dbReference>
<evidence type="ECO:0000256" key="1">
    <source>
        <dbReference type="ARBA" id="ARBA00001946"/>
    </source>
</evidence>
<comment type="similarity">
    <text evidence="9">Belongs to the MntA antitoxin family.</text>
</comment>
<evidence type="ECO:0000256" key="9">
    <source>
        <dbReference type="ARBA" id="ARBA00038276"/>
    </source>
</evidence>
<dbReference type="CDD" id="cd05403">
    <property type="entry name" value="NT_KNTase_like"/>
    <property type="match status" value="1"/>
</dbReference>
<dbReference type="Gene3D" id="3.30.460.10">
    <property type="entry name" value="Beta Polymerase, domain 2"/>
    <property type="match status" value="1"/>
</dbReference>
<keyword evidence="7" id="KW-0067">ATP-binding</keyword>
<protein>
    <submittedName>
        <fullName evidence="11">Nucleotidyltransferase family protein</fullName>
    </submittedName>
</protein>
<evidence type="ECO:0000256" key="7">
    <source>
        <dbReference type="ARBA" id="ARBA00022840"/>
    </source>
</evidence>
<comment type="cofactor">
    <cofactor evidence="1">
        <name>Mg(2+)</name>
        <dbReference type="ChEBI" id="CHEBI:18420"/>
    </cofactor>
</comment>
<sequence>MQNIQAVKAQIPIDYEKIAEFCQHWKITEFALFGSILRDDFRLESSDIDVLVSFAHDTHWTLFDLVDMEEDIQKIFQRKVDLVSRRGIERSQNYLRRQAILNSAKVIYAAA</sequence>
<name>A0ABT6F1M5_9SYNE</name>
<dbReference type="InterPro" id="IPR052038">
    <property type="entry name" value="Type-VII_TA_antitoxin"/>
</dbReference>
<proteinExistence type="inferred from homology"/>
<dbReference type="PANTHER" id="PTHR33571:SF12">
    <property type="entry name" value="BSL3053 PROTEIN"/>
    <property type="match status" value="1"/>
</dbReference>
<keyword evidence="12" id="KW-1185">Reference proteome</keyword>
<evidence type="ECO:0000259" key="10">
    <source>
        <dbReference type="Pfam" id="PF01909"/>
    </source>
</evidence>
<keyword evidence="8" id="KW-0460">Magnesium</keyword>
<evidence type="ECO:0000313" key="11">
    <source>
        <dbReference type="EMBL" id="MDG2991764.1"/>
    </source>
</evidence>
<gene>
    <name evidence="11" type="ORF">L3556_12610</name>
</gene>
<evidence type="ECO:0000256" key="5">
    <source>
        <dbReference type="ARBA" id="ARBA00022723"/>
    </source>
</evidence>
<dbReference type="InterPro" id="IPR002934">
    <property type="entry name" value="Polymerase_NTP_transf_dom"/>
</dbReference>
<accession>A0ABT6F1M5</accession>
<evidence type="ECO:0000256" key="4">
    <source>
        <dbReference type="ARBA" id="ARBA00022695"/>
    </source>
</evidence>
<feature type="domain" description="Polymerase nucleotidyl transferase" evidence="10">
    <location>
        <begin position="19"/>
        <end position="98"/>
    </location>
</feature>
<keyword evidence="2" id="KW-1277">Toxin-antitoxin system</keyword>
<dbReference type="EMBL" id="JAKKUT010000005">
    <property type="protein sequence ID" value="MDG2991764.1"/>
    <property type="molecule type" value="Genomic_DNA"/>
</dbReference>
<dbReference type="InterPro" id="IPR043519">
    <property type="entry name" value="NT_sf"/>
</dbReference>
<evidence type="ECO:0000256" key="8">
    <source>
        <dbReference type="ARBA" id="ARBA00022842"/>
    </source>
</evidence>
<keyword evidence="4" id="KW-0548">Nucleotidyltransferase</keyword>
<keyword evidence="3" id="KW-0808">Transferase</keyword>
<reference evidence="11" key="2">
    <citation type="submission" date="2022-01" db="EMBL/GenBank/DDBJ databases">
        <authorList>
            <person name="Zivanovic Y."/>
            <person name="Moreira D."/>
            <person name="Lopez-Garcia P."/>
        </authorList>
    </citation>
    <scope>NUCLEOTIDE SEQUENCE</scope>
    <source>
        <strain evidence="11">G9</strain>
    </source>
</reference>
<dbReference type="Proteomes" id="UP001154265">
    <property type="component" value="Unassembled WGS sequence"/>
</dbReference>
<dbReference type="SUPFAM" id="SSF81301">
    <property type="entry name" value="Nucleotidyltransferase"/>
    <property type="match status" value="1"/>
</dbReference>
<organism evidence="11 12">
    <name type="scientific">Candidatus Synechococcus calcipolaris G9</name>
    <dbReference type="NCBI Taxonomy" id="1497997"/>
    <lineage>
        <taxon>Bacteria</taxon>
        <taxon>Bacillati</taxon>
        <taxon>Cyanobacteriota</taxon>
        <taxon>Cyanophyceae</taxon>
        <taxon>Synechococcales</taxon>
        <taxon>Synechococcaceae</taxon>
        <taxon>Synechococcus</taxon>
    </lineage>
</organism>
<evidence type="ECO:0000256" key="6">
    <source>
        <dbReference type="ARBA" id="ARBA00022741"/>
    </source>
</evidence>
<keyword evidence="5" id="KW-0479">Metal-binding</keyword>
<evidence type="ECO:0000256" key="2">
    <source>
        <dbReference type="ARBA" id="ARBA00022649"/>
    </source>
</evidence>
<evidence type="ECO:0000256" key="3">
    <source>
        <dbReference type="ARBA" id="ARBA00022679"/>
    </source>
</evidence>
<dbReference type="Pfam" id="PF01909">
    <property type="entry name" value="NTP_transf_2"/>
    <property type="match status" value="1"/>
</dbReference>
<evidence type="ECO:0000313" key="12">
    <source>
        <dbReference type="Proteomes" id="UP001154265"/>
    </source>
</evidence>
<comment type="caution">
    <text evidence="11">The sequence shown here is derived from an EMBL/GenBank/DDBJ whole genome shotgun (WGS) entry which is preliminary data.</text>
</comment>
<reference evidence="11" key="1">
    <citation type="journal article" date="2022" name="Genome Biol. Evol.">
        <title>A New Gene Family Diagnostic for Intracellular Biomineralization of Amorphous Ca Carbonates by Cyanobacteria.</title>
        <authorList>
            <person name="Benzerara K."/>
            <person name="Duprat E."/>
            <person name="Bitard-Feildel T."/>
            <person name="Caumes G."/>
            <person name="Cassier-Chauvat C."/>
            <person name="Chauvat F."/>
            <person name="Dezi M."/>
            <person name="Diop S.I."/>
            <person name="Gaschignard G."/>
            <person name="Gorgen S."/>
            <person name="Gugger M."/>
            <person name="Lopez-Garcia P."/>
            <person name="Millet M."/>
            <person name="Skouri-Panet F."/>
            <person name="Moreira D."/>
            <person name="Callebaut I."/>
        </authorList>
    </citation>
    <scope>NUCLEOTIDE SEQUENCE</scope>
    <source>
        <strain evidence="11">G9</strain>
    </source>
</reference>
<dbReference type="PANTHER" id="PTHR33571">
    <property type="entry name" value="SSL8005 PROTEIN"/>
    <property type="match status" value="1"/>
</dbReference>